<protein>
    <submittedName>
        <fullName evidence="1">Uncharacterized protein</fullName>
    </submittedName>
</protein>
<evidence type="ECO:0000313" key="1">
    <source>
        <dbReference type="EMBL" id="SDB75465.1"/>
    </source>
</evidence>
<reference evidence="1 2" key="1">
    <citation type="submission" date="2016-10" db="EMBL/GenBank/DDBJ databases">
        <authorList>
            <person name="de Groot N.N."/>
        </authorList>
    </citation>
    <scope>NUCLEOTIDE SEQUENCE [LARGE SCALE GENOMIC DNA]</scope>
    <source>
        <strain evidence="1 2">NLAE-zl-C500</strain>
    </source>
</reference>
<dbReference type="Proteomes" id="UP000183670">
    <property type="component" value="Unassembled WGS sequence"/>
</dbReference>
<accession>A0A1G6G0T4</accession>
<feature type="non-terminal residue" evidence="1">
    <location>
        <position position="1"/>
    </location>
</feature>
<dbReference type="EMBL" id="FMYE01000002">
    <property type="protein sequence ID" value="SDB75465.1"/>
    <property type="molecule type" value="Genomic_DNA"/>
</dbReference>
<proteinExistence type="predicted"/>
<organism evidence="1 2">
    <name type="scientific">Bacteroides ovatus</name>
    <dbReference type="NCBI Taxonomy" id="28116"/>
    <lineage>
        <taxon>Bacteria</taxon>
        <taxon>Pseudomonadati</taxon>
        <taxon>Bacteroidota</taxon>
        <taxon>Bacteroidia</taxon>
        <taxon>Bacteroidales</taxon>
        <taxon>Bacteroidaceae</taxon>
        <taxon>Bacteroides</taxon>
    </lineage>
</organism>
<evidence type="ECO:0000313" key="2">
    <source>
        <dbReference type="Proteomes" id="UP000183670"/>
    </source>
</evidence>
<name>A0A1G6G0T4_BACOV</name>
<dbReference type="AlphaFoldDB" id="A0A1G6G0T4"/>
<sequence length="47" mass="5598">NQYQSSCFQWFKDTKMYCYPPGFQNQGEAYHLGMTPEQEMLVKTTQI</sequence>
<gene>
    <name evidence="1" type="ORF">SAMN05192581_100289</name>
</gene>